<dbReference type="RefSeq" id="WP_089818418.1">
    <property type="nucleotide sequence ID" value="NZ_FOZK01000004.1"/>
</dbReference>
<evidence type="ECO:0008006" key="3">
    <source>
        <dbReference type="Google" id="ProtNLM"/>
    </source>
</evidence>
<gene>
    <name evidence="1" type="ORF">SAMN05216559_3671</name>
</gene>
<dbReference type="Pfam" id="PF12900">
    <property type="entry name" value="Pyridox_ox_2"/>
    <property type="match status" value="1"/>
</dbReference>
<keyword evidence="2" id="KW-1185">Reference proteome</keyword>
<dbReference type="Proteomes" id="UP000199062">
    <property type="component" value="Unassembled WGS sequence"/>
</dbReference>
<evidence type="ECO:0000313" key="2">
    <source>
        <dbReference type="Proteomes" id="UP000199062"/>
    </source>
</evidence>
<dbReference type="Gene3D" id="2.30.110.10">
    <property type="entry name" value="Electron Transport, Fmn-binding Protein, Chain A"/>
    <property type="match status" value="1"/>
</dbReference>
<dbReference type="InterPro" id="IPR012349">
    <property type="entry name" value="Split_barrel_FMN-bd"/>
</dbReference>
<protein>
    <recommendedName>
        <fullName evidence="3">Pyridoxamine 5'-phosphate oxidase</fullName>
    </recommendedName>
</protein>
<sequence>MSADSPVEMDDAARDEFLGNGGTGVISLSSAADDPPHSVPVSYGYDATETTFYFRLATGADGSKGELEHRPVSFVTTDEDGRWRSVVARGRLEDVEDEGIATETLAGLDRVDIPFVDVFHRPLREVEFDFYRLVPDELTARVESKTDS</sequence>
<accession>A0A1I6M359</accession>
<proteinExistence type="predicted"/>
<dbReference type="SUPFAM" id="SSF50475">
    <property type="entry name" value="FMN-binding split barrel"/>
    <property type="match status" value="1"/>
</dbReference>
<dbReference type="OrthoDB" id="953at2157"/>
<dbReference type="AlphaFoldDB" id="A0A1I6M359"/>
<dbReference type="STRING" id="767519.SAMN05216559_3671"/>
<reference evidence="1 2" key="1">
    <citation type="submission" date="2016-10" db="EMBL/GenBank/DDBJ databases">
        <authorList>
            <person name="de Groot N.N."/>
        </authorList>
    </citation>
    <scope>NUCLEOTIDE SEQUENCE [LARGE SCALE GENOMIC DNA]</scope>
    <source>
        <strain evidence="1 2">CGMCC 1.10457</strain>
    </source>
</reference>
<evidence type="ECO:0000313" key="1">
    <source>
        <dbReference type="EMBL" id="SFS10157.1"/>
    </source>
</evidence>
<organism evidence="1 2">
    <name type="scientific">Halomicrobium zhouii</name>
    <dbReference type="NCBI Taxonomy" id="767519"/>
    <lineage>
        <taxon>Archaea</taxon>
        <taxon>Methanobacteriati</taxon>
        <taxon>Methanobacteriota</taxon>
        <taxon>Stenosarchaea group</taxon>
        <taxon>Halobacteria</taxon>
        <taxon>Halobacteriales</taxon>
        <taxon>Haloarculaceae</taxon>
        <taxon>Halomicrobium</taxon>
    </lineage>
</organism>
<name>A0A1I6M359_9EURY</name>
<dbReference type="EMBL" id="FOZK01000004">
    <property type="protein sequence ID" value="SFS10157.1"/>
    <property type="molecule type" value="Genomic_DNA"/>
</dbReference>
<dbReference type="InterPro" id="IPR024747">
    <property type="entry name" value="Pyridox_Oxase-rel"/>
</dbReference>